<comment type="caution">
    <text evidence="6">The sequence shown here is derived from an EMBL/GenBank/DDBJ whole genome shotgun (WGS) entry which is preliminary data.</text>
</comment>
<sequence length="723" mass="79520">MAAQNIADTIKQLNAARNLALADPALYPQIVPGLLRIVGADAILELRRWGADFFAETFASPVLASDQKQNLSLIVLDTLKGFLDNPNEDISVIKSVIQTAASIYPLVFRHIISNPNDAQSWQKMAGIKSSILRRMDSLPPGARICCVKFIQKVVQTQTPGLIADPRRPDMNEISLALVPRDHPVIPPNNLEAEASGLLDRLLGVLQDNSSDALLVTATLNCLGSLVKLRASIAIKIVTTVLSFNPLLLAQTAPVTMKTKVVVRSMARTTMTFLNNIIKKNPQHPMAGRIQQGIDRIRHSLPEALEDHNRKRPAPAEPTDGLSEAKRQRVDAQVPPINQALQPPSLPPGPVSYAQLFTLTREQGLKSFDVNVIPLNILQSIVVPLLASIDKGKMDHAINTVRARYLEISRPTPANAALAARAATGTAPIAGPAEEDDEYEPGLEDTEQVLNDLDQAPTEEAAEQVALGPFNLPPPPPLTPEETAECSKGAINRVFENLAYLDQTAPAKPSHSRGFNSIAAGGDRDSWITVVTRLATRASAGLEDTSIKGESSRVVKAAFSPNNAIRDALYMYVIEDFRRRIGVAIAWLNEEWYNDRVVRQSSPKAEYVPEHYEKWMLKTLDGIMPFIESNDRNLLIRFLSEVPALNEDALNRVVRLASDPERVQLVVLALTYLIMYRPPVKKMGIDALEELYKNYDDSRPFVTKLLTKYRPEALQDAQTTPSAA</sequence>
<evidence type="ECO:0000313" key="7">
    <source>
        <dbReference type="Proteomes" id="UP001562354"/>
    </source>
</evidence>
<keyword evidence="3" id="KW-0539">Nucleus</keyword>
<keyword evidence="2" id="KW-0507">mRNA processing</keyword>
<gene>
    <name evidence="6" type="ORF">AAFC00_002816</name>
</gene>
<evidence type="ECO:0000256" key="3">
    <source>
        <dbReference type="ARBA" id="ARBA00023242"/>
    </source>
</evidence>
<feature type="domain" description="Symplekin/Pta1 N-terminal" evidence="5">
    <location>
        <begin position="89"/>
        <end position="309"/>
    </location>
</feature>
<dbReference type="GeneID" id="95976518"/>
<dbReference type="SUPFAM" id="SSF48371">
    <property type="entry name" value="ARM repeat"/>
    <property type="match status" value="1"/>
</dbReference>
<protein>
    <recommendedName>
        <fullName evidence="5">Symplekin/Pta1 N-terminal domain-containing protein</fullName>
    </recommendedName>
</protein>
<accession>A0ABR3P928</accession>
<dbReference type="Proteomes" id="UP001562354">
    <property type="component" value="Unassembled WGS sequence"/>
</dbReference>
<organism evidence="6 7">
    <name type="scientific">Neodothiora populina</name>
    <dbReference type="NCBI Taxonomy" id="2781224"/>
    <lineage>
        <taxon>Eukaryota</taxon>
        <taxon>Fungi</taxon>
        <taxon>Dikarya</taxon>
        <taxon>Ascomycota</taxon>
        <taxon>Pezizomycotina</taxon>
        <taxon>Dothideomycetes</taxon>
        <taxon>Dothideomycetidae</taxon>
        <taxon>Dothideales</taxon>
        <taxon>Dothioraceae</taxon>
        <taxon>Neodothiora</taxon>
    </lineage>
</organism>
<feature type="region of interest" description="Disordered" evidence="4">
    <location>
        <begin position="303"/>
        <end position="328"/>
    </location>
</feature>
<reference evidence="6 7" key="1">
    <citation type="submission" date="2024-07" db="EMBL/GenBank/DDBJ databases">
        <title>Draft sequence of the Neodothiora populina.</title>
        <authorList>
            <person name="Drown D.D."/>
            <person name="Schuette U.S."/>
            <person name="Buechlein A.B."/>
            <person name="Rusch D.R."/>
            <person name="Winton L.W."/>
            <person name="Adams G.A."/>
        </authorList>
    </citation>
    <scope>NUCLEOTIDE SEQUENCE [LARGE SCALE GENOMIC DNA]</scope>
    <source>
        <strain evidence="6 7">CPC 39397</strain>
    </source>
</reference>
<proteinExistence type="predicted"/>
<evidence type="ECO:0000259" key="5">
    <source>
        <dbReference type="Pfam" id="PF11935"/>
    </source>
</evidence>
<evidence type="ECO:0000256" key="2">
    <source>
        <dbReference type="ARBA" id="ARBA00022664"/>
    </source>
</evidence>
<evidence type="ECO:0000256" key="1">
    <source>
        <dbReference type="ARBA" id="ARBA00004123"/>
    </source>
</evidence>
<keyword evidence="7" id="KW-1185">Reference proteome</keyword>
<evidence type="ECO:0000313" key="6">
    <source>
        <dbReference type="EMBL" id="KAL1302423.1"/>
    </source>
</evidence>
<dbReference type="InterPro" id="IPR032460">
    <property type="entry name" value="Symplekin/Pta1_N"/>
</dbReference>
<name>A0ABR3P928_9PEZI</name>
<comment type="subcellular location">
    <subcellularLocation>
        <location evidence="1">Nucleus</location>
    </subcellularLocation>
</comment>
<dbReference type="Gene3D" id="1.25.10.10">
    <property type="entry name" value="Leucine-rich Repeat Variant"/>
    <property type="match status" value="1"/>
</dbReference>
<dbReference type="PANTHER" id="PTHR15245">
    <property type="entry name" value="SYMPLEKIN-RELATED"/>
    <property type="match status" value="1"/>
</dbReference>
<dbReference type="InterPro" id="IPR016024">
    <property type="entry name" value="ARM-type_fold"/>
</dbReference>
<evidence type="ECO:0000256" key="4">
    <source>
        <dbReference type="SAM" id="MobiDB-lite"/>
    </source>
</evidence>
<dbReference type="InterPro" id="IPR021850">
    <property type="entry name" value="Symplekin/Pta1"/>
</dbReference>
<dbReference type="EMBL" id="JBFMKM010000012">
    <property type="protein sequence ID" value="KAL1302423.1"/>
    <property type="molecule type" value="Genomic_DNA"/>
</dbReference>
<dbReference type="InterPro" id="IPR011989">
    <property type="entry name" value="ARM-like"/>
</dbReference>
<dbReference type="PANTHER" id="PTHR15245:SF20">
    <property type="entry name" value="SYMPLEKIN"/>
    <property type="match status" value="1"/>
</dbReference>
<dbReference type="RefSeq" id="XP_069198699.1">
    <property type="nucleotide sequence ID" value="XM_069342195.1"/>
</dbReference>
<dbReference type="Pfam" id="PF11935">
    <property type="entry name" value="SYMPK_PTA1_N"/>
    <property type="match status" value="1"/>
</dbReference>